<dbReference type="GO" id="GO:0042802">
    <property type="term" value="F:identical protein binding"/>
    <property type="evidence" value="ECO:0007669"/>
    <property type="project" value="TreeGrafter"/>
</dbReference>
<dbReference type="InterPro" id="IPR015422">
    <property type="entry name" value="PyrdxlP-dep_Trfase_small"/>
</dbReference>
<evidence type="ECO:0000256" key="1">
    <source>
        <dbReference type="ARBA" id="ARBA00001933"/>
    </source>
</evidence>
<dbReference type="InterPro" id="IPR004636">
    <property type="entry name" value="AcOrn/SuccOrn_fam"/>
</dbReference>
<keyword evidence="6" id="KW-0663">Pyridoxal phosphate</keyword>
<evidence type="ECO:0000256" key="7">
    <source>
        <dbReference type="ARBA" id="ARBA00029440"/>
    </source>
</evidence>
<evidence type="ECO:0000256" key="2">
    <source>
        <dbReference type="ARBA" id="ARBA00004173"/>
    </source>
</evidence>
<evidence type="ECO:0000256" key="4">
    <source>
        <dbReference type="ARBA" id="ARBA00022605"/>
    </source>
</evidence>
<dbReference type="InterPro" id="IPR050103">
    <property type="entry name" value="Class-III_PLP-dep_AT"/>
</dbReference>
<dbReference type="InterPro" id="IPR005814">
    <property type="entry name" value="Aminotrans_3"/>
</dbReference>
<name>A0A6J5Y821_9ZZZZ</name>
<dbReference type="NCBIfam" id="TIGR00707">
    <property type="entry name" value="argD"/>
    <property type="match status" value="1"/>
</dbReference>
<dbReference type="Pfam" id="PF00202">
    <property type="entry name" value="Aminotran_3"/>
    <property type="match status" value="1"/>
</dbReference>
<dbReference type="GO" id="GO:0005739">
    <property type="term" value="C:mitochondrion"/>
    <property type="evidence" value="ECO:0007669"/>
    <property type="project" value="UniProtKB-SubCell"/>
</dbReference>
<comment type="pathway">
    <text evidence="7">Amino-acid biosynthesis.</text>
</comment>
<dbReference type="PROSITE" id="PS00600">
    <property type="entry name" value="AA_TRANSFER_CLASS_3"/>
    <property type="match status" value="1"/>
</dbReference>
<dbReference type="GO" id="GO:0030170">
    <property type="term" value="F:pyridoxal phosphate binding"/>
    <property type="evidence" value="ECO:0007669"/>
    <property type="project" value="InterPro"/>
</dbReference>
<evidence type="ECO:0000313" key="9">
    <source>
        <dbReference type="EMBL" id="CAB4923380.1"/>
    </source>
</evidence>
<dbReference type="InterPro" id="IPR015424">
    <property type="entry name" value="PyrdxlP-dep_Trfase"/>
</dbReference>
<evidence type="ECO:0000256" key="5">
    <source>
        <dbReference type="ARBA" id="ARBA00022679"/>
    </source>
</evidence>
<gene>
    <name evidence="8" type="ORF">UFOPK1392_00008</name>
    <name evidence="9" type="ORF">UFOPK3733_00212</name>
</gene>
<sequence length="403" mass="41760">MSTRSEHAQAMGAPPGLDHCPFMPTYGVPSVQFVSGTGVRLTDSAGRSYLDFLSGIAVTGLGHANAEIADAIAEQARTLVHVSNLFGTVPGGEVAITLDRLLGGGGQVFFTNSGAEAVECAIKLARRFGGHGRHGIISAYGSFHGRTLGALAATGQPAKWEGFQPLPEGFRHVVWNDLDAIEAAIDPSVIAIMLEPIQGEGGVNPATAAYFEGVRRLCDEHGLLFIVDEIQTGLGRTGEWFGFQHFGVEPDVVMMAKALGNGMPIGACWARRDVASAFTAGDHGTTYGGQPLAASAARATLAIMERLNAPQLAEHAGAHLRRSLLAVDGILEVRGLGLLLAAQLADGIDAKAVVAEALTAGLVLNAVSPTSIRFAPPLIVTDSEIEEAVAILASVLAAHGVVA</sequence>
<evidence type="ECO:0000256" key="3">
    <source>
        <dbReference type="ARBA" id="ARBA00022576"/>
    </source>
</evidence>
<organism evidence="8">
    <name type="scientific">freshwater metagenome</name>
    <dbReference type="NCBI Taxonomy" id="449393"/>
    <lineage>
        <taxon>unclassified sequences</taxon>
        <taxon>metagenomes</taxon>
        <taxon>ecological metagenomes</taxon>
    </lineage>
</organism>
<dbReference type="PANTHER" id="PTHR11986:SF79">
    <property type="entry name" value="ACETYLORNITHINE AMINOTRANSFERASE, MITOCHONDRIAL"/>
    <property type="match status" value="1"/>
</dbReference>
<dbReference type="EMBL" id="CAFBNC010000005">
    <property type="protein sequence ID" value="CAB4923380.1"/>
    <property type="molecule type" value="Genomic_DNA"/>
</dbReference>
<dbReference type="FunFam" id="3.40.640.10:FF:000004">
    <property type="entry name" value="Acetylornithine aminotransferase"/>
    <property type="match status" value="1"/>
</dbReference>
<proteinExistence type="inferred from homology"/>
<evidence type="ECO:0000256" key="6">
    <source>
        <dbReference type="ARBA" id="ARBA00022898"/>
    </source>
</evidence>
<dbReference type="AlphaFoldDB" id="A0A6J5Y821"/>
<dbReference type="PANTHER" id="PTHR11986">
    <property type="entry name" value="AMINOTRANSFERASE CLASS III"/>
    <property type="match status" value="1"/>
</dbReference>
<dbReference type="HAMAP" id="MF_01107">
    <property type="entry name" value="ArgD_aminotrans_3"/>
    <property type="match status" value="1"/>
</dbReference>
<comment type="cofactor">
    <cofactor evidence="1">
        <name>pyridoxal 5'-phosphate</name>
        <dbReference type="ChEBI" id="CHEBI:597326"/>
    </cofactor>
</comment>
<dbReference type="Gene3D" id="3.90.1150.10">
    <property type="entry name" value="Aspartate Aminotransferase, domain 1"/>
    <property type="match status" value="1"/>
</dbReference>
<dbReference type="SUPFAM" id="SSF53383">
    <property type="entry name" value="PLP-dependent transferases"/>
    <property type="match status" value="1"/>
</dbReference>
<keyword evidence="4" id="KW-0028">Amino-acid biosynthesis</keyword>
<comment type="subcellular location">
    <subcellularLocation>
        <location evidence="2">Mitochondrion</location>
    </subcellularLocation>
</comment>
<dbReference type="GO" id="GO:0008483">
    <property type="term" value="F:transaminase activity"/>
    <property type="evidence" value="ECO:0007669"/>
    <property type="project" value="UniProtKB-KW"/>
</dbReference>
<dbReference type="InterPro" id="IPR015421">
    <property type="entry name" value="PyrdxlP-dep_Trfase_major"/>
</dbReference>
<dbReference type="NCBIfam" id="NF002325">
    <property type="entry name" value="PRK01278.1"/>
    <property type="match status" value="1"/>
</dbReference>
<dbReference type="EMBL" id="CAEMXZ010000001">
    <property type="protein sequence ID" value="CAB4322274.1"/>
    <property type="molecule type" value="Genomic_DNA"/>
</dbReference>
<dbReference type="InterPro" id="IPR049704">
    <property type="entry name" value="Aminotrans_3_PPA_site"/>
</dbReference>
<evidence type="ECO:0000313" key="8">
    <source>
        <dbReference type="EMBL" id="CAB4322274.1"/>
    </source>
</evidence>
<dbReference type="Gene3D" id="3.40.640.10">
    <property type="entry name" value="Type I PLP-dependent aspartate aminotransferase-like (Major domain)"/>
    <property type="match status" value="1"/>
</dbReference>
<keyword evidence="5" id="KW-0808">Transferase</keyword>
<dbReference type="GO" id="GO:0006526">
    <property type="term" value="P:L-arginine biosynthetic process"/>
    <property type="evidence" value="ECO:0007669"/>
    <property type="project" value="UniProtKB-ARBA"/>
</dbReference>
<accession>A0A6J5Y821</accession>
<reference evidence="8" key="1">
    <citation type="submission" date="2020-05" db="EMBL/GenBank/DDBJ databases">
        <authorList>
            <person name="Chiriac C."/>
            <person name="Salcher M."/>
            <person name="Ghai R."/>
            <person name="Kavagutti S V."/>
        </authorList>
    </citation>
    <scope>NUCLEOTIDE SEQUENCE</scope>
</reference>
<keyword evidence="3" id="KW-0032">Aminotransferase</keyword>
<protein>
    <submittedName>
        <fullName evidence="8">Unannotated protein</fullName>
    </submittedName>
</protein>
<dbReference type="CDD" id="cd00610">
    <property type="entry name" value="OAT_like"/>
    <property type="match status" value="1"/>
</dbReference>
<dbReference type="PIRSF" id="PIRSF000521">
    <property type="entry name" value="Transaminase_4ab_Lys_Orn"/>
    <property type="match status" value="1"/>
</dbReference>